<name>A0A3D8YE63_9BACT</name>
<dbReference type="InterPro" id="IPR036942">
    <property type="entry name" value="Beta-barrel_TonB_sf"/>
</dbReference>
<dbReference type="OrthoDB" id="9768177at2"/>
<comment type="subcellular location">
    <subcellularLocation>
        <location evidence="1 8">Cell outer membrane</location>
        <topology evidence="1 8">Multi-pass membrane protein</topology>
    </subcellularLocation>
</comment>
<dbReference type="Proteomes" id="UP000256373">
    <property type="component" value="Unassembled WGS sequence"/>
</dbReference>
<dbReference type="AlphaFoldDB" id="A0A3D8YE63"/>
<keyword evidence="6 8" id="KW-0472">Membrane</keyword>
<dbReference type="Gene3D" id="2.40.170.20">
    <property type="entry name" value="TonB-dependent receptor, beta-barrel domain"/>
    <property type="match status" value="1"/>
</dbReference>
<evidence type="ECO:0000256" key="3">
    <source>
        <dbReference type="ARBA" id="ARBA00022452"/>
    </source>
</evidence>
<comment type="caution">
    <text evidence="13">The sequence shown here is derived from an EMBL/GenBank/DDBJ whole genome shotgun (WGS) entry which is preliminary data.</text>
</comment>
<dbReference type="Pfam" id="PF07715">
    <property type="entry name" value="Plug"/>
    <property type="match status" value="1"/>
</dbReference>
<dbReference type="Gene3D" id="2.60.40.1120">
    <property type="entry name" value="Carboxypeptidase-like, regulatory domain"/>
    <property type="match status" value="1"/>
</dbReference>
<evidence type="ECO:0000256" key="9">
    <source>
        <dbReference type="RuleBase" id="RU003357"/>
    </source>
</evidence>
<organism evidence="13 14">
    <name type="scientific">Dyadobacter luteus</name>
    <dbReference type="NCBI Taxonomy" id="2259619"/>
    <lineage>
        <taxon>Bacteria</taxon>
        <taxon>Pseudomonadati</taxon>
        <taxon>Bacteroidota</taxon>
        <taxon>Cytophagia</taxon>
        <taxon>Cytophagales</taxon>
        <taxon>Spirosomataceae</taxon>
        <taxon>Dyadobacter</taxon>
    </lineage>
</organism>
<proteinExistence type="inferred from homology"/>
<dbReference type="PROSITE" id="PS52016">
    <property type="entry name" value="TONB_DEPENDENT_REC_3"/>
    <property type="match status" value="1"/>
</dbReference>
<evidence type="ECO:0000256" key="10">
    <source>
        <dbReference type="SAM" id="SignalP"/>
    </source>
</evidence>
<feature type="domain" description="TonB-dependent receptor plug" evidence="12">
    <location>
        <begin position="131"/>
        <end position="248"/>
    </location>
</feature>
<keyword evidence="3 8" id="KW-1134">Transmembrane beta strand</keyword>
<dbReference type="NCBIfam" id="TIGR04057">
    <property type="entry name" value="SusC_RagA_signa"/>
    <property type="match status" value="1"/>
</dbReference>
<evidence type="ECO:0000256" key="7">
    <source>
        <dbReference type="ARBA" id="ARBA00023237"/>
    </source>
</evidence>
<gene>
    <name evidence="13" type="ORF">DSL64_13675</name>
</gene>
<dbReference type="Pfam" id="PF00593">
    <property type="entry name" value="TonB_dep_Rec_b-barrel"/>
    <property type="match status" value="1"/>
</dbReference>
<dbReference type="EMBL" id="QNUL01000009">
    <property type="protein sequence ID" value="REA60942.1"/>
    <property type="molecule type" value="Genomic_DNA"/>
</dbReference>
<dbReference type="Pfam" id="PF13715">
    <property type="entry name" value="CarbopepD_reg_2"/>
    <property type="match status" value="1"/>
</dbReference>
<keyword evidence="2 8" id="KW-0813">Transport</keyword>
<evidence type="ECO:0000259" key="12">
    <source>
        <dbReference type="Pfam" id="PF07715"/>
    </source>
</evidence>
<dbReference type="InterPro" id="IPR000531">
    <property type="entry name" value="Beta-barrel_TonB"/>
</dbReference>
<dbReference type="InterPro" id="IPR023997">
    <property type="entry name" value="TonB-dep_OMP_SusC/RagA_CS"/>
</dbReference>
<dbReference type="RefSeq" id="WP_115831463.1">
    <property type="nucleotide sequence ID" value="NZ_QNUL01000009.1"/>
</dbReference>
<reference evidence="13 14" key="1">
    <citation type="submission" date="2018-07" db="EMBL/GenBank/DDBJ databases">
        <title>Dyadobacter roseus sp. nov., isolated from rose rhizosphere soil.</title>
        <authorList>
            <person name="Chen L."/>
        </authorList>
    </citation>
    <scope>NUCLEOTIDE SEQUENCE [LARGE SCALE GENOMIC DNA]</scope>
    <source>
        <strain evidence="13 14">RS19</strain>
    </source>
</reference>
<comment type="similarity">
    <text evidence="8 9">Belongs to the TonB-dependent receptor family.</text>
</comment>
<keyword evidence="5 9" id="KW-0798">TonB box</keyword>
<evidence type="ECO:0000256" key="2">
    <source>
        <dbReference type="ARBA" id="ARBA00022448"/>
    </source>
</evidence>
<evidence type="ECO:0000256" key="4">
    <source>
        <dbReference type="ARBA" id="ARBA00022692"/>
    </source>
</evidence>
<dbReference type="Gene3D" id="2.170.130.10">
    <property type="entry name" value="TonB-dependent receptor, plug domain"/>
    <property type="match status" value="1"/>
</dbReference>
<dbReference type="InterPro" id="IPR039426">
    <property type="entry name" value="TonB-dep_rcpt-like"/>
</dbReference>
<evidence type="ECO:0000256" key="5">
    <source>
        <dbReference type="ARBA" id="ARBA00023077"/>
    </source>
</evidence>
<feature type="domain" description="TonB-dependent receptor-like beta-barrel" evidence="11">
    <location>
        <begin position="439"/>
        <end position="1000"/>
    </location>
</feature>
<dbReference type="InterPro" id="IPR037066">
    <property type="entry name" value="Plug_dom_sf"/>
</dbReference>
<dbReference type="InterPro" id="IPR008969">
    <property type="entry name" value="CarboxyPept-like_regulatory"/>
</dbReference>
<keyword evidence="7 8" id="KW-0998">Cell outer membrane</keyword>
<evidence type="ECO:0000313" key="14">
    <source>
        <dbReference type="Proteomes" id="UP000256373"/>
    </source>
</evidence>
<dbReference type="InterPro" id="IPR012910">
    <property type="entry name" value="Plug_dom"/>
</dbReference>
<sequence>MYYSSRKVFWLVAVWLLGSTTFIYAQTAGKSSGAITGVVLDSDKQAPLVGVSIIHSGTTNGAITDVDGKFTINVQRLPVVLSFSFIGYKKQEVTVNDFSKPISVSLSEDLSFLNEVVVTGYTVQQNKSISGAITKIGFSEANTNQTDQDFLKLLQGKATGAQITATSGTPGGGVSFVIRGNNSIGGSVSPLYVVDGVFLNTTLPVTGGGGNLLSNPLADINPADIESITLLKDANATAIYGSQGSNGVVVVTTKRGKRNTASKINLSVKQGWANPVNKFKSATGPQTGELLNETWVNTAQANNESLAAYLTREKPTNWDIVYPFKTGEGSPDFGRDNIANLPTYDRISDIFQTAATSDYQLSVSGGNATSNHYIGLGYAKQESTVKPNTFQRFSARLNYDNNVTAKLKLGTSYNVVRTERAKVRNNDNDPGGIINSAIFPRSFLPIYDDNGNYLNHATFNNHNRLIEHLDNSYVTWRNTVNLYGEYTFLPELKFRSSASFDFTNNGSRSFSDFSISTNGAASTSNSLIQVYTAEQLLTYVKTFKGKHDVNVLLGNTVNVQQSQGINATGSNFIFDVLREVSSGAVTTGSSSRSENRLVSFFGKAAYTYNDRFTADFSIRGDGSSRFGQNVRWGYFPAGGLSWNLGEEKFIQNLNVFDAVKLRGSFGYSGNQNGIGNYDALAIWNANSQGYLDQPGISPGRLANPDLTWETTQQTNLGLDFSVFRNRLNISLDVYRKYTTNGLQSVTVPSRSGYSAAIRNYSEISNKGIELSVESRNVNTTDLRWTTEFNISANRNRIEKIPQEQTFGATNRGTSILREGYPVNSFFLYKQLEVDRETGNAVYDDVDQNGMITYADRQILGSANPSFTGGLTNTVTYKGFDLNVFFYFTQGNKLLNMHDFFLVHGGIQNGIGFDANQLARWQKPGDVTDIPKMTRYTLNPTVNNSPANNYTGQVANLSSRYLEDGSFLRLRNVALGYTLPRSIVSALKLTRVKATLSATNLWTLTSYKGLDPEVSAQSTDQNTAGYDWATVPQSRTFEVILNITF</sequence>
<evidence type="ECO:0000256" key="6">
    <source>
        <dbReference type="ARBA" id="ARBA00023136"/>
    </source>
</evidence>
<dbReference type="SUPFAM" id="SSF49464">
    <property type="entry name" value="Carboxypeptidase regulatory domain-like"/>
    <property type="match status" value="1"/>
</dbReference>
<keyword evidence="13" id="KW-0675">Receptor</keyword>
<keyword evidence="4 8" id="KW-0812">Transmembrane</keyword>
<evidence type="ECO:0000313" key="13">
    <source>
        <dbReference type="EMBL" id="REA60942.1"/>
    </source>
</evidence>
<keyword evidence="14" id="KW-1185">Reference proteome</keyword>
<feature type="chain" id="PRO_5017540222" evidence="10">
    <location>
        <begin position="26"/>
        <end position="1044"/>
    </location>
</feature>
<dbReference type="InterPro" id="IPR023996">
    <property type="entry name" value="TonB-dep_OMP_SusC/RagA"/>
</dbReference>
<feature type="signal peptide" evidence="10">
    <location>
        <begin position="1"/>
        <end position="25"/>
    </location>
</feature>
<protein>
    <submittedName>
        <fullName evidence="13">TonB-dependent receptor</fullName>
    </submittedName>
</protein>
<keyword evidence="10" id="KW-0732">Signal</keyword>
<evidence type="ECO:0000259" key="11">
    <source>
        <dbReference type="Pfam" id="PF00593"/>
    </source>
</evidence>
<evidence type="ECO:0000256" key="8">
    <source>
        <dbReference type="PROSITE-ProRule" id="PRU01360"/>
    </source>
</evidence>
<dbReference type="NCBIfam" id="TIGR04056">
    <property type="entry name" value="OMP_RagA_SusC"/>
    <property type="match status" value="1"/>
</dbReference>
<dbReference type="SUPFAM" id="SSF56935">
    <property type="entry name" value="Porins"/>
    <property type="match status" value="1"/>
</dbReference>
<dbReference type="GO" id="GO:0009279">
    <property type="term" value="C:cell outer membrane"/>
    <property type="evidence" value="ECO:0007669"/>
    <property type="project" value="UniProtKB-SubCell"/>
</dbReference>
<accession>A0A3D8YE63</accession>
<evidence type="ECO:0000256" key="1">
    <source>
        <dbReference type="ARBA" id="ARBA00004571"/>
    </source>
</evidence>